<keyword evidence="2" id="KW-1185">Reference proteome</keyword>
<dbReference type="RefSeq" id="XP_037213631.1">
    <property type="nucleotide sequence ID" value="XM_037370075.1"/>
</dbReference>
<evidence type="ECO:0000313" key="1">
    <source>
        <dbReference type="EMBL" id="KAF7289902.1"/>
    </source>
</evidence>
<comment type="caution">
    <text evidence="1">The sequence shown here is derived from an EMBL/GenBank/DDBJ whole genome shotgun (WGS) entry which is preliminary data.</text>
</comment>
<dbReference type="AlphaFoldDB" id="A0A8H6S110"/>
<name>A0A8H6S110_9AGAR</name>
<reference evidence="1" key="1">
    <citation type="submission" date="2020-05" db="EMBL/GenBank/DDBJ databases">
        <title>Mycena genomes resolve the evolution of fungal bioluminescence.</title>
        <authorList>
            <person name="Tsai I.J."/>
        </authorList>
    </citation>
    <scope>NUCLEOTIDE SEQUENCE</scope>
    <source>
        <strain evidence="1">171206Taipei</strain>
    </source>
</reference>
<dbReference type="OrthoDB" id="2824696at2759"/>
<sequence length="219" mass="25194">MQYQYSQHLYASGGSMRHAPYPIPNIAKSNQKFYRPHHRPARAPTQVDDRPADHWHDPKNLLSINYGSKEQFPYSISFQPLWGPCKYGVALLNLENGQGMKQGEAKISEELPPIFARYPTGTLIIDWPGYRQDTYILTLVDPATRRHVTRAQLGAQVTHYFKEFANTRQPSDYDERSEGFYLGVDGVSYDQVRLSEVYTKDGHTFRVQFGLVPHFLSVQ</sequence>
<proteinExistence type="predicted"/>
<dbReference type="EMBL" id="JACAZF010000016">
    <property type="protein sequence ID" value="KAF7289902.1"/>
    <property type="molecule type" value="Genomic_DNA"/>
</dbReference>
<protein>
    <submittedName>
        <fullName evidence="1">Uncharacterized protein</fullName>
    </submittedName>
</protein>
<gene>
    <name evidence="1" type="ORF">MIND_01365100</name>
</gene>
<evidence type="ECO:0000313" key="2">
    <source>
        <dbReference type="Proteomes" id="UP000636479"/>
    </source>
</evidence>
<dbReference type="GeneID" id="59352591"/>
<accession>A0A8H6S110</accession>
<organism evidence="1 2">
    <name type="scientific">Mycena indigotica</name>
    <dbReference type="NCBI Taxonomy" id="2126181"/>
    <lineage>
        <taxon>Eukaryota</taxon>
        <taxon>Fungi</taxon>
        <taxon>Dikarya</taxon>
        <taxon>Basidiomycota</taxon>
        <taxon>Agaricomycotina</taxon>
        <taxon>Agaricomycetes</taxon>
        <taxon>Agaricomycetidae</taxon>
        <taxon>Agaricales</taxon>
        <taxon>Marasmiineae</taxon>
        <taxon>Mycenaceae</taxon>
        <taxon>Mycena</taxon>
    </lineage>
</organism>
<dbReference type="Proteomes" id="UP000636479">
    <property type="component" value="Unassembled WGS sequence"/>
</dbReference>